<dbReference type="EMBL" id="CP013615">
    <property type="protein sequence ID" value="AMN31302.1"/>
    <property type="molecule type" value="Genomic_DNA"/>
</dbReference>
<geneLocation type="plasmid" evidence="18 19">
    <name>pJFP838A</name>
</geneLocation>
<comment type="catalytic activity">
    <reaction evidence="10">
        <text>XTP + H2O = XMP + diphosphate + H(+)</text>
        <dbReference type="Rhea" id="RHEA:28610"/>
        <dbReference type="ChEBI" id="CHEBI:15377"/>
        <dbReference type="ChEBI" id="CHEBI:15378"/>
        <dbReference type="ChEBI" id="CHEBI:33019"/>
        <dbReference type="ChEBI" id="CHEBI:57464"/>
        <dbReference type="ChEBI" id="CHEBI:61314"/>
        <dbReference type="EC" id="3.6.1.66"/>
    </reaction>
</comment>
<dbReference type="GO" id="GO:0036220">
    <property type="term" value="F:ITP diphosphatase activity"/>
    <property type="evidence" value="ECO:0007669"/>
    <property type="project" value="UniProtKB-EC"/>
</dbReference>
<dbReference type="InterPro" id="IPR029001">
    <property type="entry name" value="ITPase-like_fam"/>
</dbReference>
<keyword evidence="6 17" id="KW-0378">Hydrolase</keyword>
<dbReference type="Proteomes" id="UP000070260">
    <property type="component" value="Plasmid pJFP838A"/>
</dbReference>
<evidence type="ECO:0000256" key="14">
    <source>
        <dbReference type="ARBA" id="ARBA00078805"/>
    </source>
</evidence>
<proteinExistence type="inferred from homology"/>
<sequence length="352" mass="40021">MKSIVIATNNKNKIKEIKSIFNLKNVKLLTLNEVGINFEVDEDKDNFICNAEKKAIGYFNACGIPVIAEDSGLCVRALNGYPGVHSKRICEGIDKTCNEIILEKMDGVEDRYACFNAVYCYHDGLNTIFSEGTAEGEITFEEIGENGFEYDKIFKSSILGKTFAEVSERDKNTVSHRRDGLKHLKRLIEPLFNDSIDRINAIEKAKDDIVNLFLETQDDCFIKTIRVGGEIKAIVEFGEAKCRTGASKVENEDTFNQYIGLAIAIRRALNKKVPLEYLDLEPLGKEYVKDGDIVSKDGKLYVYKSKNNAPIDRERMFKIYGFLKPINDYSFDYVYDDTGYIDINHCLNDWGY</sequence>
<keyword evidence="8" id="KW-0546">Nucleotide metabolism</keyword>
<evidence type="ECO:0000256" key="12">
    <source>
        <dbReference type="ARBA" id="ARBA00071289"/>
    </source>
</evidence>
<organism evidence="18 19">
    <name type="scientific">Clostridium perfringens</name>
    <dbReference type="NCBI Taxonomy" id="1502"/>
    <lineage>
        <taxon>Bacteria</taxon>
        <taxon>Bacillati</taxon>
        <taxon>Bacillota</taxon>
        <taxon>Clostridia</taxon>
        <taxon>Eubacteriales</taxon>
        <taxon>Clostridiaceae</taxon>
        <taxon>Clostridium</taxon>
    </lineage>
</organism>
<evidence type="ECO:0000256" key="10">
    <source>
        <dbReference type="ARBA" id="ARBA00052017"/>
    </source>
</evidence>
<dbReference type="GO" id="GO:0036222">
    <property type="term" value="F:XTP diphosphatase activity"/>
    <property type="evidence" value="ECO:0007669"/>
    <property type="project" value="UniProtKB-ARBA"/>
</dbReference>
<evidence type="ECO:0000256" key="3">
    <source>
        <dbReference type="ARBA" id="ARBA00011738"/>
    </source>
</evidence>
<dbReference type="FunFam" id="3.90.950.10:FF:000001">
    <property type="entry name" value="dITP/XTP pyrophosphatase"/>
    <property type="match status" value="1"/>
</dbReference>
<dbReference type="PANTHER" id="PTHR11067">
    <property type="entry name" value="INOSINE TRIPHOSPHATE PYROPHOSPHATASE/HAM1 PROTEIN"/>
    <property type="match status" value="1"/>
</dbReference>
<dbReference type="GO" id="GO:0009117">
    <property type="term" value="P:nucleotide metabolic process"/>
    <property type="evidence" value="ECO:0007669"/>
    <property type="project" value="UniProtKB-KW"/>
</dbReference>
<evidence type="ECO:0000256" key="11">
    <source>
        <dbReference type="ARBA" id="ARBA00066468"/>
    </source>
</evidence>
<protein>
    <recommendedName>
        <fullName evidence="12">dITP/XTP pyrophosphatase</fullName>
        <ecNumber evidence="11">3.6.1.66</ecNumber>
    </recommendedName>
    <alternativeName>
        <fullName evidence="13">Non-canonical purine NTP pyrophosphatase</fullName>
    </alternativeName>
    <alternativeName>
        <fullName evidence="14">Non-standard purine NTP pyrophosphatase</fullName>
    </alternativeName>
    <alternativeName>
        <fullName evidence="16">Nucleoside-triphosphate diphosphatase</fullName>
    </alternativeName>
    <alternativeName>
        <fullName evidence="15">Nucleoside-triphosphate pyrophosphatase</fullName>
    </alternativeName>
</protein>
<dbReference type="Gene3D" id="3.90.950.10">
    <property type="match status" value="1"/>
</dbReference>
<comment type="similarity">
    <text evidence="2 17">Belongs to the HAM1 NTPase family.</text>
</comment>
<evidence type="ECO:0000256" key="8">
    <source>
        <dbReference type="ARBA" id="ARBA00023080"/>
    </source>
</evidence>
<evidence type="ECO:0000313" key="18">
    <source>
        <dbReference type="EMBL" id="AMN31302.1"/>
    </source>
</evidence>
<evidence type="ECO:0000313" key="19">
    <source>
        <dbReference type="Proteomes" id="UP000070260"/>
    </source>
</evidence>
<evidence type="ECO:0000256" key="15">
    <source>
        <dbReference type="ARBA" id="ARBA00083186"/>
    </source>
</evidence>
<dbReference type="CDD" id="cd00515">
    <property type="entry name" value="HAM1"/>
    <property type="match status" value="1"/>
</dbReference>
<dbReference type="InterPro" id="IPR002637">
    <property type="entry name" value="RdgB/HAM1"/>
</dbReference>
<evidence type="ECO:0000256" key="17">
    <source>
        <dbReference type="RuleBase" id="RU003781"/>
    </source>
</evidence>
<evidence type="ECO:0000256" key="1">
    <source>
        <dbReference type="ARBA" id="ARBA00001946"/>
    </source>
</evidence>
<dbReference type="AlphaFoldDB" id="A0A140GRZ3"/>
<dbReference type="NCBIfam" id="TIGR00042">
    <property type="entry name" value="RdgB/HAM1 family non-canonical purine NTP pyrophosphatase"/>
    <property type="match status" value="1"/>
</dbReference>
<dbReference type="GO" id="GO:0005829">
    <property type="term" value="C:cytosol"/>
    <property type="evidence" value="ECO:0007669"/>
    <property type="project" value="TreeGrafter"/>
</dbReference>
<dbReference type="GO" id="GO:0009146">
    <property type="term" value="P:purine nucleoside triphosphate catabolic process"/>
    <property type="evidence" value="ECO:0007669"/>
    <property type="project" value="UniProtKB-ARBA"/>
</dbReference>
<comment type="cofactor">
    <cofactor evidence="1">
        <name>Mg(2+)</name>
        <dbReference type="ChEBI" id="CHEBI:18420"/>
    </cofactor>
</comment>
<evidence type="ECO:0000256" key="7">
    <source>
        <dbReference type="ARBA" id="ARBA00022842"/>
    </source>
</evidence>
<name>A0A140GRZ3_CLOPF</name>
<evidence type="ECO:0000256" key="5">
    <source>
        <dbReference type="ARBA" id="ARBA00022741"/>
    </source>
</evidence>
<evidence type="ECO:0000256" key="13">
    <source>
        <dbReference type="ARBA" id="ARBA00075987"/>
    </source>
</evidence>
<dbReference type="PATRIC" id="fig|1502.177.peg.3596"/>
<dbReference type="RefSeq" id="WP_061429886.1">
    <property type="nucleotide sequence ID" value="NZ_CATNZX010000014.1"/>
</dbReference>
<evidence type="ECO:0000256" key="16">
    <source>
        <dbReference type="ARBA" id="ARBA00083635"/>
    </source>
</evidence>
<accession>A0A140GRZ3</accession>
<evidence type="ECO:0000256" key="4">
    <source>
        <dbReference type="ARBA" id="ARBA00022723"/>
    </source>
</evidence>
<gene>
    <name evidence="18" type="ORF">JFP838_pA0386</name>
</gene>
<comment type="subunit">
    <text evidence="3">Homodimer.</text>
</comment>
<dbReference type="GO" id="GO:0035870">
    <property type="term" value="F:dITP diphosphatase activity"/>
    <property type="evidence" value="ECO:0007669"/>
    <property type="project" value="UniProtKB-ARBA"/>
</dbReference>
<dbReference type="EC" id="3.6.1.66" evidence="11"/>
<keyword evidence="5" id="KW-0547">Nucleotide-binding</keyword>
<keyword evidence="18" id="KW-0614">Plasmid</keyword>
<keyword evidence="4" id="KW-0479">Metal-binding</keyword>
<comment type="catalytic activity">
    <reaction evidence="9">
        <text>dITP + H2O = dIMP + diphosphate + H(+)</text>
        <dbReference type="Rhea" id="RHEA:28342"/>
        <dbReference type="ChEBI" id="CHEBI:15377"/>
        <dbReference type="ChEBI" id="CHEBI:15378"/>
        <dbReference type="ChEBI" id="CHEBI:33019"/>
        <dbReference type="ChEBI" id="CHEBI:61194"/>
        <dbReference type="ChEBI" id="CHEBI:61382"/>
        <dbReference type="EC" id="3.6.1.66"/>
    </reaction>
</comment>
<dbReference type="SUPFAM" id="SSF52972">
    <property type="entry name" value="ITPase-like"/>
    <property type="match status" value="1"/>
</dbReference>
<evidence type="ECO:0000256" key="2">
    <source>
        <dbReference type="ARBA" id="ARBA00008023"/>
    </source>
</evidence>
<evidence type="ECO:0000256" key="6">
    <source>
        <dbReference type="ARBA" id="ARBA00022801"/>
    </source>
</evidence>
<dbReference type="GO" id="GO:0046872">
    <property type="term" value="F:metal ion binding"/>
    <property type="evidence" value="ECO:0007669"/>
    <property type="project" value="UniProtKB-KW"/>
</dbReference>
<dbReference type="GO" id="GO:0000166">
    <property type="term" value="F:nucleotide binding"/>
    <property type="evidence" value="ECO:0007669"/>
    <property type="project" value="UniProtKB-KW"/>
</dbReference>
<evidence type="ECO:0000256" key="9">
    <source>
        <dbReference type="ARBA" id="ARBA00051875"/>
    </source>
</evidence>
<dbReference type="PANTHER" id="PTHR11067:SF9">
    <property type="entry name" value="INOSINE TRIPHOSPHATE PYROPHOSPHATASE"/>
    <property type="match status" value="1"/>
</dbReference>
<keyword evidence="7" id="KW-0460">Magnesium</keyword>
<reference evidence="18 19" key="1">
    <citation type="journal article" date="2016" name="PLoS ONE">
        <title>Plasmid Characterization and Chromosome Analysis of Two netF+ Clostridium perfringens Isolates Associated with Foal and Canine Necrotizing Enteritis.</title>
        <authorList>
            <person name="Mehdizadeh Gohari I."/>
            <person name="Kropinski A.M."/>
            <person name="Weese S.J."/>
            <person name="Parreira V.R."/>
            <person name="Whitehead A.E."/>
            <person name="Boerlin P."/>
            <person name="Prescott J.F."/>
        </authorList>
    </citation>
    <scope>NUCLEOTIDE SEQUENCE [LARGE SCALE GENOMIC DNA]</scope>
    <source>
        <strain evidence="18 19">JP838</strain>
        <plasmid evidence="19">Plasmid pJFP838A</plasmid>
    </source>
</reference>
<dbReference type="Pfam" id="PF01725">
    <property type="entry name" value="Ham1p_like"/>
    <property type="match status" value="1"/>
</dbReference>